<keyword evidence="2" id="KW-1185">Reference proteome</keyword>
<evidence type="ECO:0000313" key="2">
    <source>
        <dbReference type="Proteomes" id="UP001183615"/>
    </source>
</evidence>
<reference evidence="2" key="1">
    <citation type="submission" date="2023-07" db="EMBL/GenBank/DDBJ databases">
        <title>30 novel species of actinomycetes from the DSMZ collection.</title>
        <authorList>
            <person name="Nouioui I."/>
        </authorList>
    </citation>
    <scope>NUCLEOTIDE SEQUENCE [LARGE SCALE GENOMIC DNA]</scope>
    <source>
        <strain evidence="2">DSM 41886</strain>
    </source>
</reference>
<dbReference type="RefSeq" id="WP_311618536.1">
    <property type="nucleotide sequence ID" value="NZ_JAVREV010000008.1"/>
</dbReference>
<proteinExistence type="predicted"/>
<protein>
    <submittedName>
        <fullName evidence="1">Uncharacterized protein</fullName>
    </submittedName>
</protein>
<dbReference type="EMBL" id="JAVREV010000008">
    <property type="protein sequence ID" value="MDT0444271.1"/>
    <property type="molecule type" value="Genomic_DNA"/>
</dbReference>
<accession>A0ABU2S6H9</accession>
<sequence length="49" mass="5778">MRHEDRRRTVRWRWDSLEDGSVHGGRCRIAGMAPFRPSTRADPPDISWT</sequence>
<comment type="caution">
    <text evidence="1">The sequence shown here is derived from an EMBL/GenBank/DDBJ whole genome shotgun (WGS) entry which is preliminary data.</text>
</comment>
<organism evidence="1 2">
    <name type="scientific">Streptomyces johnsoniae</name>
    <dbReference type="NCBI Taxonomy" id="3075532"/>
    <lineage>
        <taxon>Bacteria</taxon>
        <taxon>Bacillati</taxon>
        <taxon>Actinomycetota</taxon>
        <taxon>Actinomycetes</taxon>
        <taxon>Kitasatosporales</taxon>
        <taxon>Streptomycetaceae</taxon>
        <taxon>Streptomyces</taxon>
    </lineage>
</organism>
<dbReference type="Proteomes" id="UP001183615">
    <property type="component" value="Unassembled WGS sequence"/>
</dbReference>
<gene>
    <name evidence="1" type="ORF">RM779_16945</name>
</gene>
<evidence type="ECO:0000313" key="1">
    <source>
        <dbReference type="EMBL" id="MDT0444271.1"/>
    </source>
</evidence>
<name>A0ABU2S6H9_9ACTN</name>